<keyword evidence="6" id="KW-1185">Reference proteome</keyword>
<dbReference type="RefSeq" id="XP_069212388.1">
    <property type="nucleotide sequence ID" value="XM_069348844.1"/>
</dbReference>
<dbReference type="Gene3D" id="3.40.50.150">
    <property type="entry name" value="Vaccinia Virus protein VP39"/>
    <property type="match status" value="1"/>
</dbReference>
<gene>
    <name evidence="5" type="ORF">Q8F55_000189</name>
</gene>
<evidence type="ECO:0000313" key="6">
    <source>
        <dbReference type="Proteomes" id="UP001565368"/>
    </source>
</evidence>
<name>A0ABR3QCK7_9TREE</name>
<accession>A0ABR3QCK7</accession>
<evidence type="ECO:0000259" key="4">
    <source>
        <dbReference type="Pfam" id="PF08241"/>
    </source>
</evidence>
<dbReference type="Proteomes" id="UP001565368">
    <property type="component" value="Unassembled WGS sequence"/>
</dbReference>
<feature type="domain" description="Methyltransferase type 11" evidence="4">
    <location>
        <begin position="44"/>
        <end position="137"/>
    </location>
</feature>
<sequence>MAQFAKTTFDAAGYLASRPTYPARAYDLIVAYHRLRGGQTGHALDLGCGPGFMALNLAPHFERVTALDPSAKMVAVGVQPQPPAAKITYGVGTSEDLGAAGIAPGSVDLVVAGQAAHWFDHARTWPQLARALRPGGSGYGELTFPAHPALNALVTRYHHDPAGVGAYFAQPGRSIVEGLLDRVPFPVAPRFDASLLQTLPDVESEDPAAHPVAAVVDELPPTPADGGDAWDATTAVRLKAGTEGPWFIHRQWTAKEFEAYLRTSSAVAGYQEAHPEDKARRRSAGGQGDIVDLFVDEVRDGLRKEGVDFDKEPVHCAYPLVLVLIKKKQ</sequence>
<evidence type="ECO:0000256" key="2">
    <source>
        <dbReference type="ARBA" id="ARBA00022603"/>
    </source>
</evidence>
<dbReference type="EMBL" id="JBBXJM010000001">
    <property type="protein sequence ID" value="KAL1412444.1"/>
    <property type="molecule type" value="Genomic_DNA"/>
</dbReference>
<organism evidence="5 6">
    <name type="scientific">Vanrija albida</name>
    <dbReference type="NCBI Taxonomy" id="181172"/>
    <lineage>
        <taxon>Eukaryota</taxon>
        <taxon>Fungi</taxon>
        <taxon>Dikarya</taxon>
        <taxon>Basidiomycota</taxon>
        <taxon>Agaricomycotina</taxon>
        <taxon>Tremellomycetes</taxon>
        <taxon>Trichosporonales</taxon>
        <taxon>Trichosporonaceae</taxon>
        <taxon>Vanrija</taxon>
    </lineage>
</organism>
<comment type="caution">
    <text evidence="5">The sequence shown here is derived from an EMBL/GenBank/DDBJ whole genome shotgun (WGS) entry which is preliminary data.</text>
</comment>
<proteinExistence type="inferred from homology"/>
<dbReference type="Pfam" id="PF08241">
    <property type="entry name" value="Methyltransf_11"/>
    <property type="match status" value="1"/>
</dbReference>
<dbReference type="GeneID" id="95981232"/>
<evidence type="ECO:0000313" key="5">
    <source>
        <dbReference type="EMBL" id="KAL1412444.1"/>
    </source>
</evidence>
<comment type="similarity">
    <text evidence="1">Belongs to the methyltransferase superfamily.</text>
</comment>
<dbReference type="CDD" id="cd02440">
    <property type="entry name" value="AdoMet_MTases"/>
    <property type="match status" value="1"/>
</dbReference>
<evidence type="ECO:0000256" key="1">
    <source>
        <dbReference type="ARBA" id="ARBA00008361"/>
    </source>
</evidence>
<keyword evidence="3" id="KW-0808">Transferase</keyword>
<dbReference type="InterPro" id="IPR051052">
    <property type="entry name" value="Diverse_substrate_MTase"/>
</dbReference>
<dbReference type="InterPro" id="IPR013216">
    <property type="entry name" value="Methyltransf_11"/>
</dbReference>
<dbReference type="InterPro" id="IPR029063">
    <property type="entry name" value="SAM-dependent_MTases_sf"/>
</dbReference>
<evidence type="ECO:0000256" key="3">
    <source>
        <dbReference type="ARBA" id="ARBA00022679"/>
    </source>
</evidence>
<reference evidence="5 6" key="1">
    <citation type="submission" date="2023-08" db="EMBL/GenBank/DDBJ databases">
        <title>Annotated Genome Sequence of Vanrija albida AlHP1.</title>
        <authorList>
            <person name="Herzog R."/>
        </authorList>
    </citation>
    <scope>NUCLEOTIDE SEQUENCE [LARGE SCALE GENOMIC DNA]</scope>
    <source>
        <strain evidence="5 6">AlHP1</strain>
    </source>
</reference>
<protein>
    <recommendedName>
        <fullName evidence="4">Methyltransferase type 11 domain-containing protein</fullName>
    </recommendedName>
</protein>
<dbReference type="SUPFAM" id="SSF53335">
    <property type="entry name" value="S-adenosyl-L-methionine-dependent methyltransferases"/>
    <property type="match status" value="1"/>
</dbReference>
<keyword evidence="2" id="KW-0489">Methyltransferase</keyword>
<dbReference type="PANTHER" id="PTHR44942">
    <property type="entry name" value="METHYLTRANSF_11 DOMAIN-CONTAINING PROTEIN"/>
    <property type="match status" value="1"/>
</dbReference>
<dbReference type="PANTHER" id="PTHR44942:SF4">
    <property type="entry name" value="METHYLTRANSFERASE TYPE 11 DOMAIN-CONTAINING PROTEIN"/>
    <property type="match status" value="1"/>
</dbReference>